<reference evidence="6" key="1">
    <citation type="submission" date="2012-12" db="EMBL/GenBank/DDBJ databases">
        <authorList>
            <person name="Hellsten U."/>
            <person name="Grimwood J."/>
            <person name="Chapman J.A."/>
            <person name="Shapiro H."/>
            <person name="Aerts A."/>
            <person name="Otillar R.P."/>
            <person name="Terry A.Y."/>
            <person name="Boore J.L."/>
            <person name="Simakov O."/>
            <person name="Marletaz F."/>
            <person name="Cho S.-J."/>
            <person name="Edsinger-Gonzales E."/>
            <person name="Havlak P."/>
            <person name="Kuo D.-H."/>
            <person name="Larsson T."/>
            <person name="Lv J."/>
            <person name="Arendt D."/>
            <person name="Savage R."/>
            <person name="Osoegawa K."/>
            <person name="de Jong P."/>
            <person name="Lindberg D.R."/>
            <person name="Seaver E.C."/>
            <person name="Weisblat D.A."/>
            <person name="Putnam N.H."/>
            <person name="Grigoriev I.V."/>
            <person name="Rokhsar D.S."/>
        </authorList>
    </citation>
    <scope>NUCLEOTIDE SEQUENCE</scope>
</reference>
<gene>
    <name evidence="5" type="primary">20198907</name>
    <name evidence="4" type="ORF">HELRODRAFT_160803</name>
</gene>
<protein>
    <recommendedName>
        <fullName evidence="3">MGA conserved domain-containing protein</fullName>
    </recommendedName>
</protein>
<feature type="compositionally biased region" description="Basic residues" evidence="2">
    <location>
        <begin position="222"/>
        <end position="231"/>
    </location>
</feature>
<dbReference type="KEGG" id="hro:HELRODRAFT_160803"/>
<proteinExistence type="predicted"/>
<dbReference type="GeneID" id="20198907"/>
<name>T1EQQ7_HELRO</name>
<dbReference type="InterPro" id="IPR032060">
    <property type="entry name" value="MGA_dom"/>
</dbReference>
<reference evidence="5" key="3">
    <citation type="submission" date="2015-06" db="UniProtKB">
        <authorList>
            <consortium name="EnsemblMetazoa"/>
        </authorList>
    </citation>
    <scope>IDENTIFICATION</scope>
</reference>
<keyword evidence="6" id="KW-1185">Reference proteome</keyword>
<evidence type="ECO:0000313" key="6">
    <source>
        <dbReference type="Proteomes" id="UP000015101"/>
    </source>
</evidence>
<feature type="compositionally biased region" description="Polar residues" evidence="2">
    <location>
        <begin position="898"/>
        <end position="907"/>
    </location>
</feature>
<feature type="compositionally biased region" description="Polar residues" evidence="2">
    <location>
        <begin position="296"/>
        <end position="322"/>
    </location>
</feature>
<evidence type="ECO:0000259" key="3">
    <source>
        <dbReference type="Pfam" id="PF16059"/>
    </source>
</evidence>
<feature type="region of interest" description="Disordered" evidence="2">
    <location>
        <begin position="180"/>
        <end position="199"/>
    </location>
</feature>
<feature type="region of interest" description="Disordered" evidence="2">
    <location>
        <begin position="1058"/>
        <end position="1113"/>
    </location>
</feature>
<dbReference type="EnsemblMetazoa" id="HelroT160803">
    <property type="protein sequence ID" value="HelroP160803"/>
    <property type="gene ID" value="HelroG160803"/>
</dbReference>
<organism evidence="5 6">
    <name type="scientific">Helobdella robusta</name>
    <name type="common">Californian leech</name>
    <dbReference type="NCBI Taxonomy" id="6412"/>
    <lineage>
        <taxon>Eukaryota</taxon>
        <taxon>Metazoa</taxon>
        <taxon>Spiralia</taxon>
        <taxon>Lophotrochozoa</taxon>
        <taxon>Annelida</taxon>
        <taxon>Clitellata</taxon>
        <taxon>Hirudinea</taxon>
        <taxon>Rhynchobdellida</taxon>
        <taxon>Glossiphoniidae</taxon>
        <taxon>Helobdella</taxon>
    </lineage>
</organism>
<feature type="region of interest" description="Disordered" evidence="2">
    <location>
        <begin position="216"/>
        <end position="282"/>
    </location>
</feature>
<keyword evidence="1" id="KW-0175">Coiled coil</keyword>
<dbReference type="Pfam" id="PF16059">
    <property type="entry name" value="MGA_dom"/>
    <property type="match status" value="1"/>
</dbReference>
<feature type="domain" description="MGA conserved" evidence="3">
    <location>
        <begin position="57"/>
        <end position="102"/>
    </location>
</feature>
<accession>T1EQQ7</accession>
<feature type="compositionally biased region" description="Polar residues" evidence="2">
    <location>
        <begin position="875"/>
        <end position="889"/>
    </location>
</feature>
<feature type="region of interest" description="Disordered" evidence="2">
    <location>
        <begin position="294"/>
        <end position="324"/>
    </location>
</feature>
<evidence type="ECO:0000313" key="5">
    <source>
        <dbReference type="EnsemblMetazoa" id="HelroP160803"/>
    </source>
</evidence>
<feature type="compositionally biased region" description="Polar residues" evidence="2">
    <location>
        <begin position="239"/>
        <end position="250"/>
    </location>
</feature>
<evidence type="ECO:0000256" key="2">
    <source>
        <dbReference type="SAM" id="MobiDB-lite"/>
    </source>
</evidence>
<feature type="coiled-coil region" evidence="1">
    <location>
        <begin position="1362"/>
        <end position="1410"/>
    </location>
</feature>
<feature type="compositionally biased region" description="Low complexity" evidence="2">
    <location>
        <begin position="1104"/>
        <end position="1113"/>
    </location>
</feature>
<dbReference type="GO" id="GO:0046983">
    <property type="term" value="F:protein dimerization activity"/>
    <property type="evidence" value="ECO:0007669"/>
    <property type="project" value="InterPro"/>
</dbReference>
<evidence type="ECO:0000313" key="4">
    <source>
        <dbReference type="EMBL" id="ESO06613.1"/>
    </source>
</evidence>
<dbReference type="RefSeq" id="XP_009015981.1">
    <property type="nucleotide sequence ID" value="XM_009017733.1"/>
</dbReference>
<dbReference type="EMBL" id="KB096324">
    <property type="protein sequence ID" value="ESO06613.1"/>
    <property type="molecule type" value="Genomic_DNA"/>
</dbReference>
<dbReference type="CTD" id="20198907"/>
<dbReference type="HOGENOM" id="CLU_253198_0_0_1"/>
<dbReference type="Proteomes" id="UP000015101">
    <property type="component" value="Unassembled WGS sequence"/>
</dbReference>
<sequence>MALSALELPNENNKCVALVLDKNEDPREERPTKENLLVSDEQPDYDTSLIQYPDFPKSVSKVCKNDFCQLGCICNSLKVLPKNVEKKHCGKVQCMFSCHCQHLTRSRAPLFASLSPILDSKFSTYSLESIKFSPRMTLYSPQAPAKNELLLNNTSDLEQSNLNKSDGAIRKGFQISESHRKVSTNVSENENEPNVRKSRRVKVNLKSLFEMESNKAEISTNKKTRTIKSKRSPSLPASEITSGLASNQDQKNSEEYFEISSESEDETNIRSRKSEPLPTTSANRLLVEALKKGASNKANVKKQSATTNTLNNARSSSRNNTPPDDENIVCYLAKKIVIKEGREIELHLLMETRANCQWLDYKPSLTNALFDLMFNRDGLPNGKRSFCWKRFRIDIYPVLNKGSNIPGRLKSSINMDNLEHIKIEINPRTASDQTRVMTAPIVLNDSPVRNSPNILRYPVANSSDTHTTLRRSVLPDATSPPVLTSASESIFLPQSPIVNNVLVSKSQAIIVEDDQEDEEEAANYLSQKTSPRTIIANGSSFCADPPHLVSIIDPFKNRKSNSIIPPKISTPRDSNYQNLVIKVPSAAGISGSSRFNFNVKSLTQSKPVSLISNANLSHGVLEMDKDYDDCLISNPDDNISVAKSVLTPPLPISNNSSNSDRTIFSNVNQDSYLILKPFIDVDHHFTVNPSTASAAIASPIRTTTTSTITPAVNAPITAATNVATASGTTRAGSVTVSSNNSNTSNYNVLTTLKMTDFSLKDKTFKIVAVRQLNNNSNSTEKSENQAHVTSALTTTSLPTTVDNKNNNSSICSNLNANTTVNRSAKKISSSLLSNSFFELVKNMNDSSKNSNNSDDVTNVAPRPAVLTLEKDATNTLHSESDDASTQNHQESSKESNSKKFVNSNASKSTDEYQTKVDDNSLDINATEKIHANDSKIAVKSSSDSSESLQTKKTIILPKNPVRYCKLFTSAISANATSSKTSAGGPRAVELDGITGIRRDHLTKPKPNFQPVPIKIFAKDSQKMVKMLYVEPHHISSPMKIQPAFNQTPPLNCIEITDSEDEDDKKQAKLTMPGKSQLPRNMTPGTNIDDDGDCYNAAHRDDGTSSSSSSFSLSDNFPTVANGTNGEDVFNTTVISNISAVNNSSATTTTPAAYSSQQFTAVTTNNNNVNYILYNVNNSSNSGRACYNRNINSSVSNCEVISISTSSESVLTNEQSNAREADDDNGITIITDDYDKKICKENDEQVENENFVKTLLNAVADSVVDRQTLTDIAKCRHVTSGVKNKNANSTSSSMDVGESDALVITLCSADNKNSHNADNDSSESGSNENRSLKKYYNMLYKEIIQNGSGSEFKSKKMSKVEILNKARDVIERLEKSKNRICNDLFDEKRRRNELLKKLKQIRDASKQQQQSGVAGVVNID</sequence>
<feature type="region of interest" description="Disordered" evidence="2">
    <location>
        <begin position="775"/>
        <end position="806"/>
    </location>
</feature>
<dbReference type="OrthoDB" id="6119313at2759"/>
<feature type="compositionally biased region" description="Acidic residues" evidence="2">
    <location>
        <begin position="255"/>
        <end position="266"/>
    </location>
</feature>
<dbReference type="EMBL" id="AMQM01000655">
    <property type="status" value="NOT_ANNOTATED_CDS"/>
    <property type="molecule type" value="Genomic_DNA"/>
</dbReference>
<dbReference type="InParanoid" id="T1EQQ7"/>
<feature type="region of interest" description="Disordered" evidence="2">
    <location>
        <begin position="875"/>
        <end position="915"/>
    </location>
</feature>
<feature type="compositionally biased region" description="Low complexity" evidence="2">
    <location>
        <begin position="789"/>
        <end position="800"/>
    </location>
</feature>
<dbReference type="Gene3D" id="4.10.280.10">
    <property type="entry name" value="Helix-loop-helix DNA-binding domain"/>
    <property type="match status" value="1"/>
</dbReference>
<reference evidence="4 6" key="2">
    <citation type="journal article" date="2013" name="Nature">
        <title>Insights into bilaterian evolution from three spiralian genomes.</title>
        <authorList>
            <person name="Simakov O."/>
            <person name="Marletaz F."/>
            <person name="Cho S.J."/>
            <person name="Edsinger-Gonzales E."/>
            <person name="Havlak P."/>
            <person name="Hellsten U."/>
            <person name="Kuo D.H."/>
            <person name="Larsson T."/>
            <person name="Lv J."/>
            <person name="Arendt D."/>
            <person name="Savage R."/>
            <person name="Osoegawa K."/>
            <person name="de Jong P."/>
            <person name="Grimwood J."/>
            <person name="Chapman J.A."/>
            <person name="Shapiro H."/>
            <person name="Aerts A."/>
            <person name="Otillar R.P."/>
            <person name="Terry A.Y."/>
            <person name="Boore J.L."/>
            <person name="Grigoriev I.V."/>
            <person name="Lindberg D.R."/>
            <person name="Seaver E.C."/>
            <person name="Weisblat D.A."/>
            <person name="Putnam N.H."/>
            <person name="Rokhsar D.S."/>
        </authorList>
    </citation>
    <scope>NUCLEOTIDE SEQUENCE</scope>
</reference>
<evidence type="ECO:0000256" key="1">
    <source>
        <dbReference type="SAM" id="Coils"/>
    </source>
</evidence>
<dbReference type="InterPro" id="IPR036638">
    <property type="entry name" value="HLH_DNA-bd_sf"/>
</dbReference>